<reference evidence="3" key="1">
    <citation type="submission" date="2020-02" db="EMBL/GenBank/DDBJ databases">
        <authorList>
            <person name="Enbody D E."/>
            <person name="Pettersson E M."/>
        </authorList>
    </citation>
    <scope>NUCLEOTIDE SEQUENCE [LARGE SCALE GENOMIC DNA]</scope>
</reference>
<dbReference type="Ensembl" id="ENSCPVT00000012643.2">
    <property type="protein sequence ID" value="ENSCPVP00000012122.2"/>
    <property type="gene ID" value="ENSCPVG00000008841.2"/>
</dbReference>
<accession>A0A8C3MX81</accession>
<keyword evidence="2" id="KW-0812">Transmembrane</keyword>
<keyword evidence="4" id="KW-1185">Reference proteome</keyword>
<evidence type="ECO:0000256" key="1">
    <source>
        <dbReference type="SAM" id="MobiDB-lite"/>
    </source>
</evidence>
<evidence type="ECO:0000256" key="2">
    <source>
        <dbReference type="SAM" id="Phobius"/>
    </source>
</evidence>
<feature type="region of interest" description="Disordered" evidence="1">
    <location>
        <begin position="118"/>
        <end position="137"/>
    </location>
</feature>
<dbReference type="Proteomes" id="UP000694382">
    <property type="component" value="Chromosome 5"/>
</dbReference>
<feature type="transmembrane region" description="Helical" evidence="2">
    <location>
        <begin position="72"/>
        <end position="89"/>
    </location>
</feature>
<organism evidence="3 4">
    <name type="scientific">Geospiza parvula</name>
    <name type="common">Small tree-finch</name>
    <name type="synonym">Camarhynchus parvulus</name>
    <dbReference type="NCBI Taxonomy" id="87175"/>
    <lineage>
        <taxon>Eukaryota</taxon>
        <taxon>Metazoa</taxon>
        <taxon>Chordata</taxon>
        <taxon>Craniata</taxon>
        <taxon>Vertebrata</taxon>
        <taxon>Euteleostomi</taxon>
        <taxon>Archelosauria</taxon>
        <taxon>Archosauria</taxon>
        <taxon>Dinosauria</taxon>
        <taxon>Saurischia</taxon>
        <taxon>Theropoda</taxon>
        <taxon>Coelurosauria</taxon>
        <taxon>Aves</taxon>
        <taxon>Neognathae</taxon>
        <taxon>Neoaves</taxon>
        <taxon>Telluraves</taxon>
        <taxon>Australaves</taxon>
        <taxon>Passeriformes</taxon>
        <taxon>Thraupidae</taxon>
        <taxon>Camarhynchus</taxon>
    </lineage>
</organism>
<name>A0A8C3MX81_GEOPR</name>
<protein>
    <submittedName>
        <fullName evidence="3">Uncharacterized protein</fullName>
    </submittedName>
</protein>
<keyword evidence="2" id="KW-1133">Transmembrane helix</keyword>
<reference evidence="3" key="3">
    <citation type="submission" date="2025-09" db="UniProtKB">
        <authorList>
            <consortium name="Ensembl"/>
        </authorList>
    </citation>
    <scope>IDENTIFICATION</scope>
</reference>
<keyword evidence="2" id="KW-0472">Membrane</keyword>
<sequence>PASPRVTILMAALAWTPARHSARQPRTPGLKRSVGLSLPGSWDYRHAPPRPALAARSDSGTVCVEPPPTRPSLLLILLLLLLLLLRLLLRLPILLLLLPILLLILLPPVCTAPSPSPLLPPSSSLPCRPPLSPSYAP</sequence>
<evidence type="ECO:0000313" key="3">
    <source>
        <dbReference type="Ensembl" id="ENSCPVP00000012122.2"/>
    </source>
</evidence>
<feature type="compositionally biased region" description="Pro residues" evidence="1">
    <location>
        <begin position="127"/>
        <end position="137"/>
    </location>
</feature>
<dbReference type="AlphaFoldDB" id="A0A8C3MX81"/>
<reference evidence="3" key="2">
    <citation type="submission" date="2025-08" db="UniProtKB">
        <authorList>
            <consortium name="Ensembl"/>
        </authorList>
    </citation>
    <scope>IDENTIFICATION</scope>
</reference>
<evidence type="ECO:0000313" key="4">
    <source>
        <dbReference type="Proteomes" id="UP000694382"/>
    </source>
</evidence>
<accession>A0A8U8ARP0</accession>
<proteinExistence type="predicted"/>
<feature type="transmembrane region" description="Helical" evidence="2">
    <location>
        <begin position="94"/>
        <end position="114"/>
    </location>
</feature>